<keyword evidence="1" id="KW-0378">Hydrolase</keyword>
<evidence type="ECO:0000313" key="2">
    <source>
        <dbReference type="Proteomes" id="UP000682782"/>
    </source>
</evidence>
<organism evidence="1 2">
    <name type="scientific">Aristaeella hokkaidonensis</name>
    <dbReference type="NCBI Taxonomy" id="3046382"/>
    <lineage>
        <taxon>Bacteria</taxon>
        <taxon>Bacillati</taxon>
        <taxon>Bacillota</taxon>
        <taxon>Clostridia</taxon>
        <taxon>Eubacteriales</taxon>
        <taxon>Aristaeellaceae</taxon>
        <taxon>Aristaeella</taxon>
    </lineage>
</organism>
<protein>
    <submittedName>
        <fullName evidence="1">Glycoside hydrolase family 43 protein</fullName>
    </submittedName>
</protein>
<proteinExistence type="predicted"/>
<gene>
    <name evidence="1" type="ORF">JYE49_01435</name>
</gene>
<dbReference type="EMBL" id="CP068393">
    <property type="protein sequence ID" value="QUC67400.1"/>
    <property type="molecule type" value="Genomic_DNA"/>
</dbReference>
<accession>A0AC61MX10</accession>
<name>A0AC61MX10_9FIRM</name>
<reference evidence="1" key="1">
    <citation type="submission" date="2021-01" db="EMBL/GenBank/DDBJ databases">
        <title>Complete genome sequence of Clostridiales bacterium R-7.</title>
        <authorList>
            <person name="Mahoney-Kurpe S.C."/>
            <person name="Palevich N."/>
            <person name="Koike S."/>
            <person name="Moon C.D."/>
            <person name="Attwood G.T."/>
        </authorList>
    </citation>
    <scope>NUCLEOTIDE SEQUENCE</scope>
    <source>
        <strain evidence="1">R-7</strain>
    </source>
</reference>
<evidence type="ECO:0000313" key="1">
    <source>
        <dbReference type="EMBL" id="QUC67400.1"/>
    </source>
</evidence>
<dbReference type="Proteomes" id="UP000682782">
    <property type="component" value="Chromosome"/>
</dbReference>
<sequence length="307" mass="35072">MKPFIEQRADPYIIRKDGWYYFTASAPEFDRIILRKARTLEELPDAVEKIIWSRHEKGPMSCNIWAPELHFVDGKWYVYFAAARRGADESGVYDHRIYALENDQADPFSGGFTEKGRIDTGWESFSLDSTMVSYGGKRYFIWAQRDYEIPGNSNLYIAEMKNALELKLPAVRLSIPEYDWECQGYLVNEGPACLIHNGRLFLTYSGSATDERYAVGLLTLKEGGDPLDPEAWIKSPVPVMVTEEKNGLYGPGHNSFTVDEEGRDLIVFHARPYPGFHGDALSDPNRHCFLRRVEYTEDGIPVFADND</sequence>
<keyword evidence="2" id="KW-1185">Reference proteome</keyword>